<dbReference type="Proteomes" id="UP000246077">
    <property type="component" value="Unassembled WGS sequence"/>
</dbReference>
<dbReference type="InterPro" id="IPR002575">
    <property type="entry name" value="Aminoglycoside_PTrfase"/>
</dbReference>
<sequence>MTDRSAAIDDFLLATGWGDGRRRLLAGDASFRRYERVEKPDGRTAVLMDAPPPHEDTRPFIGVGRYLSRLGLSAPAILAPDVARGFMLLEDLGDDSFSAVAAADPDRAAALYEAAVDVLVALRGAPAPGVTRFVDGSGHQVKPYDARAFGFGPSLILDWHVKALRVLLEPEAAAAFGAIWHDLWRRLPRERAVVMLRDYHADNLLWLPGRTGAARVGLLDFQDATVGPAAYDLVSLIEDARRDVDPAFGQDLKARYAAGAARVDPGFDRAAFDAAYAIMGAQRNSRIAGVFVRLWKRDGKKRYLDFLPRVWRHLERDLRHPLLANLSAWYDHYLPGEDLRAGVRKLAA</sequence>
<dbReference type="AlphaFoldDB" id="A0A317E3B7"/>
<name>A0A317E3B7_9PROT</name>
<dbReference type="Gene3D" id="3.30.200.20">
    <property type="entry name" value="Phosphorylase Kinase, domain 1"/>
    <property type="match status" value="1"/>
</dbReference>
<reference evidence="3" key="1">
    <citation type="submission" date="2018-05" db="EMBL/GenBank/DDBJ databases">
        <title>Zavarzinia sp. HR-AS.</title>
        <authorList>
            <person name="Lee Y."/>
            <person name="Jeon C.O."/>
        </authorList>
    </citation>
    <scope>NUCLEOTIDE SEQUENCE [LARGE SCALE GENOMIC DNA]</scope>
    <source>
        <strain evidence="3">DSM 1231</strain>
    </source>
</reference>
<dbReference type="Gene3D" id="3.90.1200.10">
    <property type="match status" value="1"/>
</dbReference>
<dbReference type="Pfam" id="PF01636">
    <property type="entry name" value="APH"/>
    <property type="match status" value="1"/>
</dbReference>
<evidence type="ECO:0000313" key="2">
    <source>
        <dbReference type="EMBL" id="PWR19575.1"/>
    </source>
</evidence>
<evidence type="ECO:0000313" key="3">
    <source>
        <dbReference type="Proteomes" id="UP000246077"/>
    </source>
</evidence>
<organism evidence="2 3">
    <name type="scientific">Zavarzinia compransoris</name>
    <dbReference type="NCBI Taxonomy" id="1264899"/>
    <lineage>
        <taxon>Bacteria</taxon>
        <taxon>Pseudomonadati</taxon>
        <taxon>Pseudomonadota</taxon>
        <taxon>Alphaproteobacteria</taxon>
        <taxon>Rhodospirillales</taxon>
        <taxon>Zavarziniaceae</taxon>
        <taxon>Zavarzinia</taxon>
    </lineage>
</organism>
<accession>A0A317E3B7</accession>
<dbReference type="RefSeq" id="WP_109921749.1">
    <property type="nucleotide sequence ID" value="NZ_QGLF01000004.1"/>
</dbReference>
<evidence type="ECO:0000259" key="1">
    <source>
        <dbReference type="Pfam" id="PF01636"/>
    </source>
</evidence>
<keyword evidence="3" id="KW-1185">Reference proteome</keyword>
<dbReference type="GO" id="GO:0016740">
    <property type="term" value="F:transferase activity"/>
    <property type="evidence" value="ECO:0007669"/>
    <property type="project" value="UniProtKB-KW"/>
</dbReference>
<dbReference type="InterPro" id="IPR011009">
    <property type="entry name" value="Kinase-like_dom_sf"/>
</dbReference>
<dbReference type="EMBL" id="QGLF01000004">
    <property type="protein sequence ID" value="PWR19575.1"/>
    <property type="molecule type" value="Genomic_DNA"/>
</dbReference>
<dbReference type="SUPFAM" id="SSF56112">
    <property type="entry name" value="Protein kinase-like (PK-like)"/>
    <property type="match status" value="1"/>
</dbReference>
<feature type="domain" description="Aminoglycoside phosphotransferase" evidence="1">
    <location>
        <begin position="23"/>
        <end position="264"/>
    </location>
</feature>
<dbReference type="OrthoDB" id="9809275at2"/>
<gene>
    <name evidence="2" type="ORF">DKG75_13960</name>
</gene>
<protein>
    <submittedName>
        <fullName evidence="2">Aminoglycoside phosphotransferase</fullName>
    </submittedName>
</protein>
<comment type="caution">
    <text evidence="2">The sequence shown here is derived from an EMBL/GenBank/DDBJ whole genome shotgun (WGS) entry which is preliminary data.</text>
</comment>
<keyword evidence="2" id="KW-0808">Transferase</keyword>
<proteinExistence type="predicted"/>